<gene>
    <name evidence="1" type="ORF">AMJ52_08235</name>
</gene>
<dbReference type="EMBL" id="LJNI01000116">
    <property type="protein sequence ID" value="KPJ71897.1"/>
    <property type="molecule type" value="Genomic_DNA"/>
</dbReference>
<protein>
    <submittedName>
        <fullName evidence="1">Uncharacterized protein</fullName>
    </submittedName>
</protein>
<dbReference type="InterPro" id="IPR015943">
    <property type="entry name" value="WD40/YVTN_repeat-like_dom_sf"/>
</dbReference>
<sequence length="449" mass="49365">MLLFVAFVINITINPEYYTNTNYIYELTGRDSFVYCATNGGMQSYNHVKGTFKVITNADGLLINSQSCLCVDSSYFIWVGSALGLTVVNSALSAIQLYPYQLPSTNVQDIVSIRDTIFVGTAGGLLIIDTKGTSLDFSDDVNVILYESHGLPSVIIHSVLSSDTLLWVGTDEGIAVFDKEPLALLAVYTTEDGLLSNSINKIALVETTVYVGTDYGLNRFTGDHFDTLVVGHEVNDISYTGDSLILALEAASQIGFYSEGSLSIGKNGLPTMCRVSSVANIQGTVYCGLENRYGKNYYGEGIGSFDFGDTVWHIIKNRCLPSNHIADITANEHGVFVCTGARANESRGFGWLNNDDVWFSFSSDSMLSSNQVHRCVTAPDDKVWFGYNAFPDTDSSIMMFSFDPSNNEWNFIQNRFNNMEGTVAIWDMKFDTNNNMYLPVAGPSDKLQV</sequence>
<dbReference type="Gene3D" id="2.130.10.10">
    <property type="entry name" value="YVTN repeat-like/Quinoprotein amine dehydrogenase"/>
    <property type="match status" value="1"/>
</dbReference>
<proteinExistence type="predicted"/>
<dbReference type="Proteomes" id="UP000051012">
    <property type="component" value="Unassembled WGS sequence"/>
</dbReference>
<accession>A0A0S7YCH5</accession>
<dbReference type="AlphaFoldDB" id="A0A0S7YCH5"/>
<comment type="caution">
    <text evidence="1">The sequence shown here is derived from an EMBL/GenBank/DDBJ whole genome shotgun (WGS) entry which is preliminary data.</text>
</comment>
<organism evidence="1 2">
    <name type="scientific">candidate division TA06 bacterium DG_78</name>
    <dbReference type="NCBI Taxonomy" id="1703772"/>
    <lineage>
        <taxon>Bacteria</taxon>
        <taxon>Bacteria division TA06</taxon>
    </lineage>
</organism>
<reference evidence="1 2" key="1">
    <citation type="journal article" date="2015" name="Microbiome">
        <title>Genomic resolution of linkages in carbon, nitrogen, and sulfur cycling among widespread estuary sediment bacteria.</title>
        <authorList>
            <person name="Baker B.J."/>
            <person name="Lazar C.S."/>
            <person name="Teske A.P."/>
            <person name="Dick G.J."/>
        </authorList>
    </citation>
    <scope>NUCLEOTIDE SEQUENCE [LARGE SCALE GENOMIC DNA]</scope>
    <source>
        <strain evidence="1">DG_78</strain>
    </source>
</reference>
<evidence type="ECO:0000313" key="1">
    <source>
        <dbReference type="EMBL" id="KPJ71897.1"/>
    </source>
</evidence>
<name>A0A0S7YCH5_UNCT6</name>
<evidence type="ECO:0000313" key="2">
    <source>
        <dbReference type="Proteomes" id="UP000051012"/>
    </source>
</evidence>
<feature type="non-terminal residue" evidence="1">
    <location>
        <position position="449"/>
    </location>
</feature>